<comment type="caution">
    <text evidence="1">The sequence shown here is derived from an EMBL/GenBank/DDBJ whole genome shotgun (WGS) entry which is preliminary data.</text>
</comment>
<dbReference type="Proteomes" id="UP001236369">
    <property type="component" value="Unassembled WGS sequence"/>
</dbReference>
<dbReference type="RefSeq" id="WP_238248730.1">
    <property type="nucleotide sequence ID" value="NZ_BPQX01000021.1"/>
</dbReference>
<keyword evidence="2" id="KW-1185">Reference proteome</keyword>
<dbReference type="EMBL" id="JAUSVV010000023">
    <property type="protein sequence ID" value="MDQ0445245.1"/>
    <property type="molecule type" value="Genomic_DNA"/>
</dbReference>
<organism evidence="1 2">
    <name type="scientific">Methylobacterium persicinum</name>
    <dbReference type="NCBI Taxonomy" id="374426"/>
    <lineage>
        <taxon>Bacteria</taxon>
        <taxon>Pseudomonadati</taxon>
        <taxon>Pseudomonadota</taxon>
        <taxon>Alphaproteobacteria</taxon>
        <taxon>Hyphomicrobiales</taxon>
        <taxon>Methylobacteriaceae</taxon>
        <taxon>Methylobacterium</taxon>
    </lineage>
</organism>
<gene>
    <name evidence="1" type="ORF">QO016_004772</name>
</gene>
<reference evidence="1 2" key="1">
    <citation type="submission" date="2023-07" db="EMBL/GenBank/DDBJ databases">
        <title>Genomic Encyclopedia of Type Strains, Phase IV (KMG-IV): sequencing the most valuable type-strain genomes for metagenomic binning, comparative biology and taxonomic classification.</title>
        <authorList>
            <person name="Goeker M."/>
        </authorList>
    </citation>
    <scope>NUCLEOTIDE SEQUENCE [LARGE SCALE GENOMIC DNA]</scope>
    <source>
        <strain evidence="1 2">DSM 19562</strain>
    </source>
</reference>
<evidence type="ECO:0000313" key="2">
    <source>
        <dbReference type="Proteomes" id="UP001236369"/>
    </source>
</evidence>
<accession>A0ABU0HSF9</accession>
<proteinExistence type="predicted"/>
<evidence type="ECO:0000313" key="1">
    <source>
        <dbReference type="EMBL" id="MDQ0445245.1"/>
    </source>
</evidence>
<sequence length="157" mass="17371">MSETSVHPCNPENFWDRDRAGKLIVRFGRAIAAEAVCLHKTKGAHDSPRVVKRLAEHKQQVGGNYWKLMNYIRALEDGLPEPLAASIKVQDADAVNCHAEMVEALKTIDDWWTESFPQGPFAEDTSVWGGIGQLSGETVAIWQKIRSALAKATQTGE</sequence>
<protein>
    <submittedName>
        <fullName evidence="1">Uncharacterized protein</fullName>
    </submittedName>
</protein>
<name>A0ABU0HSF9_9HYPH</name>